<name>A0ABR2U7W7_9ROSI</name>
<dbReference type="InterPro" id="IPR001878">
    <property type="entry name" value="Znf_CCHC"/>
</dbReference>
<dbReference type="SMART" id="SM00343">
    <property type="entry name" value="ZnF_C2HC"/>
    <property type="match status" value="1"/>
</dbReference>
<keyword evidence="5" id="KW-1185">Reference proteome</keyword>
<protein>
    <recommendedName>
        <fullName evidence="3">CCHC-type domain-containing protein</fullName>
    </recommendedName>
</protein>
<dbReference type="PROSITE" id="PS50158">
    <property type="entry name" value="ZF_CCHC"/>
    <property type="match status" value="1"/>
</dbReference>
<dbReference type="Gene3D" id="4.10.60.10">
    <property type="entry name" value="Zinc finger, CCHC-type"/>
    <property type="match status" value="1"/>
</dbReference>
<keyword evidence="1" id="KW-0479">Metal-binding</keyword>
<evidence type="ECO:0000256" key="2">
    <source>
        <dbReference type="SAM" id="Coils"/>
    </source>
</evidence>
<keyword evidence="1" id="KW-0862">Zinc</keyword>
<feature type="domain" description="CCHC-type" evidence="3">
    <location>
        <begin position="298"/>
        <end position="313"/>
    </location>
</feature>
<dbReference type="PANTHER" id="PTHR34676">
    <property type="entry name" value="DUF4219 DOMAIN-CONTAINING PROTEIN-RELATED"/>
    <property type="match status" value="1"/>
</dbReference>
<evidence type="ECO:0000313" key="4">
    <source>
        <dbReference type="EMBL" id="KAK9045808.1"/>
    </source>
</evidence>
<organism evidence="4 5">
    <name type="scientific">Hibiscus sabdariffa</name>
    <name type="common">roselle</name>
    <dbReference type="NCBI Taxonomy" id="183260"/>
    <lineage>
        <taxon>Eukaryota</taxon>
        <taxon>Viridiplantae</taxon>
        <taxon>Streptophyta</taxon>
        <taxon>Embryophyta</taxon>
        <taxon>Tracheophyta</taxon>
        <taxon>Spermatophyta</taxon>
        <taxon>Magnoliopsida</taxon>
        <taxon>eudicotyledons</taxon>
        <taxon>Gunneridae</taxon>
        <taxon>Pentapetalae</taxon>
        <taxon>rosids</taxon>
        <taxon>malvids</taxon>
        <taxon>Malvales</taxon>
        <taxon>Malvaceae</taxon>
        <taxon>Malvoideae</taxon>
        <taxon>Hibiscus</taxon>
    </lineage>
</organism>
<keyword evidence="1" id="KW-0863">Zinc-finger</keyword>
<gene>
    <name evidence="4" type="ORF">V6N11_051713</name>
</gene>
<reference evidence="4 5" key="1">
    <citation type="journal article" date="2024" name="G3 (Bethesda)">
        <title>Genome assembly of Hibiscus sabdariffa L. provides insights into metabolisms of medicinal natural products.</title>
        <authorList>
            <person name="Kim T."/>
        </authorList>
    </citation>
    <scope>NUCLEOTIDE SEQUENCE [LARGE SCALE GENOMIC DNA]</scope>
    <source>
        <strain evidence="4">TK-2024</strain>
        <tissue evidence="4">Old leaves</tissue>
    </source>
</reference>
<proteinExistence type="predicted"/>
<evidence type="ECO:0000313" key="5">
    <source>
        <dbReference type="Proteomes" id="UP001396334"/>
    </source>
</evidence>
<evidence type="ECO:0000259" key="3">
    <source>
        <dbReference type="PROSITE" id="PS50158"/>
    </source>
</evidence>
<comment type="caution">
    <text evidence="4">The sequence shown here is derived from an EMBL/GenBank/DDBJ whole genome shotgun (WGS) entry which is preliminary data.</text>
</comment>
<feature type="coiled-coil region" evidence="2">
    <location>
        <begin position="370"/>
        <end position="436"/>
    </location>
</feature>
<evidence type="ECO:0000256" key="1">
    <source>
        <dbReference type="PROSITE-ProRule" id="PRU00047"/>
    </source>
</evidence>
<sequence length="548" mass="63806">MASTSTCFSMEEGQSISKPPFFNGANYPYWKNRMMLFIQSTDYLIWDVVLDGPFTPLKREGDTLVPKQRHEWNDEERRRVQMNAKAMHILFCALGPDEYAKMYSCSSAKEIWDKLEVTHEGTSEVKETKIGLLNLSYENFKMEPDEDIKKMFDRFSVIVNGLKGYGEIIPEDKLVRKLIYSLPESWDSKKTAIIEAKNLKTLKFDELMGSLLTHELMNQGKRDEEKKKEEKKEVEKKKIGIALKASLESDSSDEDNEEMAFLAKRFTRFMKSNRGRKFLRKGEFKNKNREEEKDQLICYECKKPGHIRTECPQLKKKSFGKKKKLKAHVATWSDEESSDEDEEEVANLCLMALDDEPKVTSNSSLCDLSYNELFETYEELQEVYDELVEKYKESILKNKKIISDLKNDKDSLYEANHNLELKIKSMQEDQKVLERKNQDLHGLLSKVQEDHQKEVGDLKASLNKVGKTNFENASASKTNHVRRNFNNYKQRGFQKTSISKRVRSVWVPKDLIKSHNTHAIASWIPKGTKILEANYYGPKMIWVPKIKT</sequence>
<dbReference type="Pfam" id="PF14223">
    <property type="entry name" value="Retrotran_gag_2"/>
    <property type="match status" value="1"/>
</dbReference>
<accession>A0ABR2U7W7</accession>
<dbReference type="Proteomes" id="UP001396334">
    <property type="component" value="Unassembled WGS sequence"/>
</dbReference>
<dbReference type="PANTHER" id="PTHR34676:SF8">
    <property type="entry name" value="TRANSMEMBRANE PROTEIN"/>
    <property type="match status" value="1"/>
</dbReference>
<dbReference type="SUPFAM" id="SSF57756">
    <property type="entry name" value="Retrovirus zinc finger-like domains"/>
    <property type="match status" value="1"/>
</dbReference>
<dbReference type="EMBL" id="JBBPBN010000001">
    <property type="protein sequence ID" value="KAK9045808.1"/>
    <property type="molecule type" value="Genomic_DNA"/>
</dbReference>
<dbReference type="InterPro" id="IPR036875">
    <property type="entry name" value="Znf_CCHC_sf"/>
</dbReference>
<dbReference type="Pfam" id="PF00098">
    <property type="entry name" value="zf-CCHC"/>
    <property type="match status" value="1"/>
</dbReference>
<keyword evidence="2" id="KW-0175">Coiled coil</keyword>